<evidence type="ECO:0000313" key="3">
    <source>
        <dbReference type="Proteomes" id="UP000594260"/>
    </source>
</evidence>
<dbReference type="AlphaFoldDB" id="A0A7M7KNW8"/>
<feature type="region of interest" description="Disordered" evidence="1">
    <location>
        <begin position="393"/>
        <end position="437"/>
    </location>
</feature>
<feature type="compositionally biased region" description="Basic and acidic residues" evidence="1">
    <location>
        <begin position="121"/>
        <end position="146"/>
    </location>
</feature>
<feature type="region of interest" description="Disordered" evidence="1">
    <location>
        <begin position="118"/>
        <end position="164"/>
    </location>
</feature>
<dbReference type="RefSeq" id="XP_022666548.1">
    <property type="nucleotide sequence ID" value="XM_022810813.1"/>
</dbReference>
<keyword evidence="3" id="KW-1185">Reference proteome</keyword>
<feature type="compositionally biased region" description="Basic and acidic residues" evidence="1">
    <location>
        <begin position="410"/>
        <end position="437"/>
    </location>
</feature>
<feature type="region of interest" description="Disordered" evidence="1">
    <location>
        <begin position="698"/>
        <end position="761"/>
    </location>
</feature>
<accession>A0A7M7KNW8</accession>
<feature type="compositionally biased region" description="Basic and acidic residues" evidence="1">
    <location>
        <begin position="289"/>
        <end position="305"/>
    </location>
</feature>
<dbReference type="Proteomes" id="UP000594260">
    <property type="component" value="Unplaced"/>
</dbReference>
<feature type="compositionally biased region" description="Polar residues" evidence="1">
    <location>
        <begin position="741"/>
        <end position="750"/>
    </location>
</feature>
<name>A0A7M7KNW8_VARDE</name>
<proteinExistence type="predicted"/>
<sequence length="853" mass="94603">MREIVTVGGSIRPKSMSSFKKELASVSKNGPSTKVHMQAEAEQRSSSETDLQLCQDISTLQIVDFPWTNGAVLTELIHTPSASQFSVPLIVSDDASYLEKNAAQQILESWSSSMKISAKNCPDRKKLQTEKRSKDKTKSLKSKSDDPEPDPCDPADLTNQQPHSHQVCIKRKGYCSLECMSSSDEDVEHAKSEVQYSKLQTAVESKKGFLPKFSFGKFKATANPDTSSVESRQQRAKEFTSKITLEQPGKTTDFYMEQREIPSATYQKRGILGIGGQLRKSLFRKRTGRLGEKDKEGPLEQIRSDDDVDSQDEEVLAFAPASQILESKKSAASPTVSDVPTGELKAKLLTPERILKKPTKEILVSQHEIESNGPMWYIKSAKELSRGFSSTLVHTSKTSHDSVPNELYLEEEKTTKADNNKIKSEEHPRRKDKKKVQDVLYKRKNKTQDASVEAQHALEVLRQVEGLNKYDAHSSQDDDSGLRQYFEKVLPSTVEEIKKANALAGAFQWFRRGDKTKGGPKPEIVIELATAPKTSDVSVQFPEAADEQIQKSINFSQALKMQDSESKWSISRATAASQELLWKIPEKEQPVSNITTEITATGEDSVEKLQAELVYRCTSANEKFPVAQATLPSVDDYVSGDSLLTLSSLDVNEHKSEGPATGSAECGSNLKPPKIPIFSGCCPAPNKTVDLGIPYGLTRDNSNGKEKAKAKEENSDLKSSKDPKHVAKKGVGLRGSVALGDSSNDITKQQKGAKKNKFRDSSKSSAVAIVKTVAKQVIVKLREREQCKQRHRRCFLSGRGADISRMPKWRSCPILAMNETMLSNRITLVRDVIQHVEEGQTFTDSQKNRRASC</sequence>
<organism evidence="2 3">
    <name type="scientific">Varroa destructor</name>
    <name type="common">Honeybee mite</name>
    <dbReference type="NCBI Taxonomy" id="109461"/>
    <lineage>
        <taxon>Eukaryota</taxon>
        <taxon>Metazoa</taxon>
        <taxon>Ecdysozoa</taxon>
        <taxon>Arthropoda</taxon>
        <taxon>Chelicerata</taxon>
        <taxon>Arachnida</taxon>
        <taxon>Acari</taxon>
        <taxon>Parasitiformes</taxon>
        <taxon>Mesostigmata</taxon>
        <taxon>Gamasina</taxon>
        <taxon>Dermanyssoidea</taxon>
        <taxon>Varroidae</taxon>
        <taxon>Varroa</taxon>
    </lineage>
</organism>
<evidence type="ECO:0000256" key="1">
    <source>
        <dbReference type="SAM" id="MobiDB-lite"/>
    </source>
</evidence>
<dbReference type="KEGG" id="vde:111252617"/>
<dbReference type="OrthoDB" id="10540051at2759"/>
<feature type="compositionally biased region" description="Basic and acidic residues" evidence="1">
    <location>
        <begin position="702"/>
        <end position="725"/>
    </location>
</feature>
<reference evidence="2" key="1">
    <citation type="submission" date="2021-01" db="UniProtKB">
        <authorList>
            <consortium name="EnsemblMetazoa"/>
        </authorList>
    </citation>
    <scope>IDENTIFICATION</scope>
</reference>
<evidence type="ECO:0000313" key="2">
    <source>
        <dbReference type="EnsemblMetazoa" id="XP_022666548"/>
    </source>
</evidence>
<feature type="region of interest" description="Disordered" evidence="1">
    <location>
        <begin position="286"/>
        <end position="310"/>
    </location>
</feature>
<protein>
    <submittedName>
        <fullName evidence="2">Uncharacterized protein</fullName>
    </submittedName>
</protein>
<dbReference type="GeneID" id="111252617"/>
<dbReference type="InParanoid" id="A0A7M7KNW8"/>
<dbReference type="EnsemblMetazoa" id="XM_022810813">
    <property type="protein sequence ID" value="XP_022666548"/>
    <property type="gene ID" value="LOC111252617"/>
</dbReference>